<reference evidence="3" key="1">
    <citation type="journal article" date="2019" name="Int. J. Syst. Evol. Microbiol.">
        <title>The Global Catalogue of Microorganisms (GCM) 10K type strain sequencing project: providing services to taxonomists for standard genome sequencing and annotation.</title>
        <authorList>
            <consortium name="The Broad Institute Genomics Platform"/>
            <consortium name="The Broad Institute Genome Sequencing Center for Infectious Disease"/>
            <person name="Wu L."/>
            <person name="Ma J."/>
        </authorList>
    </citation>
    <scope>NUCLEOTIDE SEQUENCE [LARGE SCALE GENOMIC DNA]</scope>
    <source>
        <strain evidence="3">JCM 16702</strain>
    </source>
</reference>
<feature type="domain" description="SnoaL-like" evidence="1">
    <location>
        <begin position="11"/>
        <end position="92"/>
    </location>
</feature>
<dbReference type="Gene3D" id="3.10.450.50">
    <property type="match status" value="1"/>
</dbReference>
<evidence type="ECO:0000313" key="2">
    <source>
        <dbReference type="EMBL" id="GAA4054382.1"/>
    </source>
</evidence>
<accession>A0ABP7UXB1</accession>
<proteinExistence type="predicted"/>
<dbReference type="Proteomes" id="UP001500683">
    <property type="component" value="Unassembled WGS sequence"/>
</dbReference>
<keyword evidence="3" id="KW-1185">Reference proteome</keyword>
<gene>
    <name evidence="2" type="ORF">GCM10022214_01450</name>
</gene>
<organism evidence="2 3">
    <name type="scientific">Actinomadura miaoliensis</name>
    <dbReference type="NCBI Taxonomy" id="430685"/>
    <lineage>
        <taxon>Bacteria</taxon>
        <taxon>Bacillati</taxon>
        <taxon>Actinomycetota</taxon>
        <taxon>Actinomycetes</taxon>
        <taxon>Streptosporangiales</taxon>
        <taxon>Thermomonosporaceae</taxon>
        <taxon>Actinomadura</taxon>
    </lineage>
</organism>
<dbReference type="SUPFAM" id="SSF54427">
    <property type="entry name" value="NTF2-like"/>
    <property type="match status" value="1"/>
</dbReference>
<name>A0ABP7UXB1_9ACTN</name>
<dbReference type="InterPro" id="IPR032710">
    <property type="entry name" value="NTF2-like_dom_sf"/>
</dbReference>
<dbReference type="EMBL" id="BAAAZG010000001">
    <property type="protein sequence ID" value="GAA4054382.1"/>
    <property type="molecule type" value="Genomic_DNA"/>
</dbReference>
<protein>
    <submittedName>
        <fullName evidence="2">Nuclear transport factor 2 family protein</fullName>
    </submittedName>
</protein>
<evidence type="ECO:0000313" key="3">
    <source>
        <dbReference type="Proteomes" id="UP001500683"/>
    </source>
</evidence>
<dbReference type="Pfam" id="PF12680">
    <property type="entry name" value="SnoaL_2"/>
    <property type="match status" value="1"/>
</dbReference>
<dbReference type="InterPro" id="IPR037401">
    <property type="entry name" value="SnoaL-like"/>
</dbReference>
<sequence length="121" mass="13815">MEAMDLRAHADAWLAAWKARDLDAIMACYADDVDFAASTVARRWGRHDGRLHGRTELRRHFELGLELAPDLSFTEEALLPGPGGYALLYRRENGNRVLDVVELNQHGQAARVRAFYEHQQR</sequence>
<evidence type="ECO:0000259" key="1">
    <source>
        <dbReference type="Pfam" id="PF12680"/>
    </source>
</evidence>
<comment type="caution">
    <text evidence="2">The sequence shown here is derived from an EMBL/GenBank/DDBJ whole genome shotgun (WGS) entry which is preliminary data.</text>
</comment>